<accession>A0ABD1YRS9</accession>
<dbReference type="Proteomes" id="UP001605036">
    <property type="component" value="Unassembled WGS sequence"/>
</dbReference>
<dbReference type="AlphaFoldDB" id="A0ABD1YRS9"/>
<proteinExistence type="predicted"/>
<name>A0ABD1YRS9_9MARC</name>
<reference evidence="1 2" key="1">
    <citation type="submission" date="2024-09" db="EMBL/GenBank/DDBJ databases">
        <title>Chromosome-scale assembly of Riccia fluitans.</title>
        <authorList>
            <person name="Paukszto L."/>
            <person name="Sawicki J."/>
            <person name="Karawczyk K."/>
            <person name="Piernik-Szablinska J."/>
            <person name="Szczecinska M."/>
            <person name="Mazdziarz M."/>
        </authorList>
    </citation>
    <scope>NUCLEOTIDE SEQUENCE [LARGE SCALE GENOMIC DNA]</scope>
    <source>
        <strain evidence="1">Rf_01</strain>
        <tissue evidence="1">Aerial parts of the thallus</tissue>
    </source>
</reference>
<comment type="caution">
    <text evidence="1">The sequence shown here is derived from an EMBL/GenBank/DDBJ whole genome shotgun (WGS) entry which is preliminary data.</text>
</comment>
<gene>
    <name evidence="1" type="ORF">R1flu_017110</name>
</gene>
<protein>
    <submittedName>
        <fullName evidence="1">Uncharacterized protein</fullName>
    </submittedName>
</protein>
<keyword evidence="2" id="KW-1185">Reference proteome</keyword>
<evidence type="ECO:0000313" key="2">
    <source>
        <dbReference type="Proteomes" id="UP001605036"/>
    </source>
</evidence>
<evidence type="ECO:0000313" key="1">
    <source>
        <dbReference type="EMBL" id="KAL2632424.1"/>
    </source>
</evidence>
<organism evidence="1 2">
    <name type="scientific">Riccia fluitans</name>
    <dbReference type="NCBI Taxonomy" id="41844"/>
    <lineage>
        <taxon>Eukaryota</taxon>
        <taxon>Viridiplantae</taxon>
        <taxon>Streptophyta</taxon>
        <taxon>Embryophyta</taxon>
        <taxon>Marchantiophyta</taxon>
        <taxon>Marchantiopsida</taxon>
        <taxon>Marchantiidae</taxon>
        <taxon>Marchantiales</taxon>
        <taxon>Ricciaceae</taxon>
        <taxon>Riccia</taxon>
    </lineage>
</organism>
<dbReference type="EMBL" id="JBHFFA010000004">
    <property type="protein sequence ID" value="KAL2632424.1"/>
    <property type="molecule type" value="Genomic_DNA"/>
</dbReference>
<sequence>MYWETGRRVKKRTVREEAHRGDLLVAPCPGGEKKKGKEFILAGSEEEWHDYSPNFLTASPSKIPSYSLESLKIPNRSLLSSYSLTYKTDKFAEACSGRAPITISNSGMAEVSDRLTEL</sequence>